<evidence type="ECO:0000256" key="2">
    <source>
        <dbReference type="ARBA" id="ARBA00022801"/>
    </source>
</evidence>
<gene>
    <name evidence="4" type="ORF">K457DRAFT_59126</name>
</gene>
<dbReference type="PANTHER" id="PTHR10587">
    <property type="entry name" value="GLYCOSYL TRANSFERASE-RELATED"/>
    <property type="match status" value="1"/>
</dbReference>
<evidence type="ECO:0000313" key="5">
    <source>
        <dbReference type="Proteomes" id="UP000078512"/>
    </source>
</evidence>
<evidence type="ECO:0000256" key="1">
    <source>
        <dbReference type="ARBA" id="ARBA00022723"/>
    </source>
</evidence>
<dbReference type="OrthoDB" id="407355at2759"/>
<keyword evidence="2" id="KW-0378">Hydrolase</keyword>
<dbReference type="STRING" id="1314771.A0A197K5B6"/>
<reference evidence="4 5" key="1">
    <citation type="submission" date="2016-05" db="EMBL/GenBank/DDBJ databases">
        <title>Genome sequencing reveals origins of a unique bacterial endosymbiosis in the earliest lineages of terrestrial Fungi.</title>
        <authorList>
            <consortium name="DOE Joint Genome Institute"/>
            <person name="Uehling J."/>
            <person name="Gryganskyi A."/>
            <person name="Hameed K."/>
            <person name="Tschaplinski T."/>
            <person name="Misztal P."/>
            <person name="Wu S."/>
            <person name="Desiro A."/>
            <person name="Vande Pol N."/>
            <person name="Du Z.-Y."/>
            <person name="Zienkiewicz A."/>
            <person name="Zienkiewicz K."/>
            <person name="Morin E."/>
            <person name="Tisserant E."/>
            <person name="Splivallo R."/>
            <person name="Hainaut M."/>
            <person name="Henrissat B."/>
            <person name="Ohm R."/>
            <person name="Kuo A."/>
            <person name="Yan J."/>
            <person name="Lipzen A."/>
            <person name="Nolan M."/>
            <person name="Labutti K."/>
            <person name="Barry K."/>
            <person name="Goldstein A."/>
            <person name="Labbe J."/>
            <person name="Schadt C."/>
            <person name="Tuskan G."/>
            <person name="Grigoriev I."/>
            <person name="Martin F."/>
            <person name="Vilgalys R."/>
            <person name="Bonito G."/>
        </authorList>
    </citation>
    <scope>NUCLEOTIDE SEQUENCE [LARGE SCALE GENOMIC DNA]</scope>
    <source>
        <strain evidence="4 5">AG-77</strain>
    </source>
</reference>
<dbReference type="GO" id="GO:0005975">
    <property type="term" value="P:carbohydrate metabolic process"/>
    <property type="evidence" value="ECO:0007669"/>
    <property type="project" value="InterPro"/>
</dbReference>
<dbReference type="InterPro" id="IPR011330">
    <property type="entry name" value="Glyco_hydro/deAcase_b/a-brl"/>
</dbReference>
<feature type="domain" description="NodB homology" evidence="3">
    <location>
        <begin position="70"/>
        <end position="264"/>
    </location>
</feature>
<feature type="non-terminal residue" evidence="4">
    <location>
        <position position="1"/>
    </location>
</feature>
<accession>A0A197K5B6</accession>
<dbReference type="GO" id="GO:0016020">
    <property type="term" value="C:membrane"/>
    <property type="evidence" value="ECO:0007669"/>
    <property type="project" value="TreeGrafter"/>
</dbReference>
<evidence type="ECO:0000259" key="3">
    <source>
        <dbReference type="PROSITE" id="PS51677"/>
    </source>
</evidence>
<dbReference type="Pfam" id="PF01522">
    <property type="entry name" value="Polysacc_deac_1"/>
    <property type="match status" value="1"/>
</dbReference>
<dbReference type="InterPro" id="IPR050248">
    <property type="entry name" value="Polysacc_deacetylase_ArnD"/>
</dbReference>
<organism evidence="4 5">
    <name type="scientific">Linnemannia elongata AG-77</name>
    <dbReference type="NCBI Taxonomy" id="1314771"/>
    <lineage>
        <taxon>Eukaryota</taxon>
        <taxon>Fungi</taxon>
        <taxon>Fungi incertae sedis</taxon>
        <taxon>Mucoromycota</taxon>
        <taxon>Mortierellomycotina</taxon>
        <taxon>Mortierellomycetes</taxon>
        <taxon>Mortierellales</taxon>
        <taxon>Mortierellaceae</taxon>
        <taxon>Linnemannia</taxon>
    </lineage>
</organism>
<dbReference type="GO" id="GO:0009272">
    <property type="term" value="P:fungal-type cell wall biogenesis"/>
    <property type="evidence" value="ECO:0007669"/>
    <property type="project" value="UniProtKB-ARBA"/>
</dbReference>
<sequence length="270" mass="29451">SSYPRPGEIPSTTSLFASAWLKELDLSAAPTILPTKRGHSECPSNPDPTICHWTCSNCALTDVVACPDPSTWGLTFNGGPSSTATPELLDVLKGNNLKATFFLVGGSVVENPDLVRRQAAEGHHLASLTWSQTPLTTLTNAEIVVEVRWTEKAIEEATGQKVRYIRPPNGDVDNRVRFVLKKLGYTIVDWSGEDFDTKDLDVVMKEKTVDEVVSRFKKTLTAYTNPTILPTQGFITLAHDISPETITITKELVLLGIQSGLKIQSVASCL</sequence>
<dbReference type="PROSITE" id="PS51677">
    <property type="entry name" value="NODB"/>
    <property type="match status" value="1"/>
</dbReference>
<dbReference type="GO" id="GO:0004099">
    <property type="term" value="F:chitin deacetylase activity"/>
    <property type="evidence" value="ECO:0007669"/>
    <property type="project" value="UniProtKB-ARBA"/>
</dbReference>
<dbReference type="SUPFAM" id="SSF88713">
    <property type="entry name" value="Glycoside hydrolase/deacetylase"/>
    <property type="match status" value="1"/>
</dbReference>
<name>A0A197K5B6_9FUNG</name>
<evidence type="ECO:0000313" key="4">
    <source>
        <dbReference type="EMBL" id="OAQ32852.1"/>
    </source>
</evidence>
<dbReference type="AlphaFoldDB" id="A0A197K5B6"/>
<keyword evidence="1" id="KW-0479">Metal-binding</keyword>
<feature type="non-terminal residue" evidence="4">
    <location>
        <position position="270"/>
    </location>
</feature>
<dbReference type="InterPro" id="IPR002509">
    <property type="entry name" value="NODB_dom"/>
</dbReference>
<dbReference type="EMBL" id="KV442023">
    <property type="protein sequence ID" value="OAQ32852.1"/>
    <property type="molecule type" value="Genomic_DNA"/>
</dbReference>
<dbReference type="Proteomes" id="UP000078512">
    <property type="component" value="Unassembled WGS sequence"/>
</dbReference>
<proteinExistence type="predicted"/>
<protein>
    <submittedName>
        <fullName evidence="4">Carbohydrate esterase family 4 protein</fullName>
    </submittedName>
</protein>
<keyword evidence="5" id="KW-1185">Reference proteome</keyword>
<dbReference type="Gene3D" id="3.20.20.370">
    <property type="entry name" value="Glycoside hydrolase/deacetylase"/>
    <property type="match status" value="1"/>
</dbReference>
<dbReference type="GO" id="GO:0046872">
    <property type="term" value="F:metal ion binding"/>
    <property type="evidence" value="ECO:0007669"/>
    <property type="project" value="UniProtKB-KW"/>
</dbReference>
<dbReference type="PANTHER" id="PTHR10587:SF133">
    <property type="entry name" value="CHITIN DEACETYLASE 1-RELATED"/>
    <property type="match status" value="1"/>
</dbReference>